<proteinExistence type="predicted"/>
<dbReference type="AlphaFoldDB" id="A0A5E4N4F3"/>
<dbReference type="InterPro" id="IPR036397">
    <property type="entry name" value="RNaseH_sf"/>
</dbReference>
<dbReference type="InterPro" id="IPR052709">
    <property type="entry name" value="Transposase-MT_Hybrid"/>
</dbReference>
<name>A0A5E4N4F3_9HEMI</name>
<dbReference type="EMBL" id="CABPRJ010001492">
    <property type="protein sequence ID" value="VVC38688.1"/>
    <property type="molecule type" value="Genomic_DNA"/>
</dbReference>
<sequence>MELSNEFQISFGLVQTKLTTDLDMRRVAAKFVPKLLSDEQKENRKRIATDLLERSESDEFFLKSIITGDETWVYGYDPETKVQSSQWKTPDSPRPKKARQVRSQVKVMLTVFSTTKVLFIMNAVRRKRPEFKESGSWKWHHDNAPAHSVHVVQQFLAKHDIPVVSQPPYSPDLAPCDYFLFPKIKIALKGKRFQDVDEIKQNATEQLRGVSKNDFQRCFQK</sequence>
<dbReference type="PANTHER" id="PTHR46060:SF1">
    <property type="entry name" value="MARINER MOS1 TRANSPOSASE-LIKE PROTEIN"/>
    <property type="match status" value="1"/>
</dbReference>
<reference evidence="1 2" key="1">
    <citation type="submission" date="2019-08" db="EMBL/GenBank/DDBJ databases">
        <authorList>
            <person name="Alioto T."/>
            <person name="Alioto T."/>
            <person name="Gomez Garrido J."/>
        </authorList>
    </citation>
    <scope>NUCLEOTIDE SEQUENCE [LARGE SCALE GENOMIC DNA]</scope>
</reference>
<evidence type="ECO:0000313" key="2">
    <source>
        <dbReference type="Proteomes" id="UP000325440"/>
    </source>
</evidence>
<dbReference type="Proteomes" id="UP000325440">
    <property type="component" value="Unassembled WGS sequence"/>
</dbReference>
<dbReference type="OrthoDB" id="6594069at2759"/>
<dbReference type="GO" id="GO:0003676">
    <property type="term" value="F:nucleic acid binding"/>
    <property type="evidence" value="ECO:0007669"/>
    <property type="project" value="InterPro"/>
</dbReference>
<organism evidence="1 2">
    <name type="scientific">Cinara cedri</name>
    <dbReference type="NCBI Taxonomy" id="506608"/>
    <lineage>
        <taxon>Eukaryota</taxon>
        <taxon>Metazoa</taxon>
        <taxon>Ecdysozoa</taxon>
        <taxon>Arthropoda</taxon>
        <taxon>Hexapoda</taxon>
        <taxon>Insecta</taxon>
        <taxon>Pterygota</taxon>
        <taxon>Neoptera</taxon>
        <taxon>Paraneoptera</taxon>
        <taxon>Hemiptera</taxon>
        <taxon>Sternorrhyncha</taxon>
        <taxon>Aphidomorpha</taxon>
        <taxon>Aphidoidea</taxon>
        <taxon>Aphididae</taxon>
        <taxon>Lachninae</taxon>
        <taxon>Cinara</taxon>
    </lineage>
</organism>
<dbReference type="Gene3D" id="3.30.420.10">
    <property type="entry name" value="Ribonuclease H-like superfamily/Ribonuclease H"/>
    <property type="match status" value="1"/>
</dbReference>
<keyword evidence="2" id="KW-1185">Reference proteome</keyword>
<accession>A0A5E4N4F3</accession>
<evidence type="ECO:0000313" key="1">
    <source>
        <dbReference type="EMBL" id="VVC38688.1"/>
    </source>
</evidence>
<dbReference type="PANTHER" id="PTHR46060">
    <property type="entry name" value="MARINER MOS1 TRANSPOSASE-LIKE PROTEIN"/>
    <property type="match status" value="1"/>
</dbReference>
<gene>
    <name evidence="1" type="ORF">CINCED_3A025781</name>
</gene>
<protein>
    <submittedName>
        <fullName evidence="1">Transposase, type 1</fullName>
    </submittedName>
</protein>